<dbReference type="OrthoDB" id="53211at2157"/>
<dbReference type="Proteomes" id="UP000681041">
    <property type="component" value="Chromosome"/>
</dbReference>
<organism evidence="2 3">
    <name type="scientific">Methanobacterium alkalithermotolerans</name>
    <dbReference type="NCBI Taxonomy" id="2731220"/>
    <lineage>
        <taxon>Archaea</taxon>
        <taxon>Methanobacteriati</taxon>
        <taxon>Methanobacteriota</taxon>
        <taxon>Methanomada group</taxon>
        <taxon>Methanobacteria</taxon>
        <taxon>Methanobacteriales</taxon>
        <taxon>Methanobacteriaceae</taxon>
        <taxon>Methanobacterium</taxon>
    </lineage>
</organism>
<dbReference type="GO" id="GO:0006629">
    <property type="term" value="P:lipid metabolic process"/>
    <property type="evidence" value="ECO:0007669"/>
    <property type="project" value="InterPro"/>
</dbReference>
<gene>
    <name evidence="2" type="primary">cobZ</name>
    <name evidence="2" type="ORF">HYG87_04745</name>
</gene>
<dbReference type="InterPro" id="IPR036681">
    <property type="entry name" value="PgpA-like_sf"/>
</dbReference>
<keyword evidence="3" id="KW-1185">Reference proteome</keyword>
<name>A0A8T8K6R2_9EURY</name>
<sequence>MVENSKKAFNESNFSKGILDFIYESGVTLEDLVNAGMELCVGVEISPELKEALGKQILKSLADINVIALIMAGIRVEEDFKHHRLREVNVDDDPAYLYSDEVLGMAIANQIAGTKAIFNFKRYDELKPGILSTLGPMLDDVFAGLVAGCMSKIFEE</sequence>
<evidence type="ECO:0000313" key="3">
    <source>
        <dbReference type="Proteomes" id="UP000681041"/>
    </source>
</evidence>
<dbReference type="Pfam" id="PF04608">
    <property type="entry name" value="PgpA"/>
    <property type="match status" value="1"/>
</dbReference>
<dbReference type="GO" id="GO:0008962">
    <property type="term" value="F:phosphatidylglycerophosphatase activity"/>
    <property type="evidence" value="ECO:0007669"/>
    <property type="project" value="InterPro"/>
</dbReference>
<dbReference type="EMBL" id="CP058560">
    <property type="protein sequence ID" value="QUH24294.1"/>
    <property type="molecule type" value="Genomic_DNA"/>
</dbReference>
<dbReference type="CDD" id="cd06971">
    <property type="entry name" value="PgpA"/>
    <property type="match status" value="1"/>
</dbReference>
<dbReference type="InterPro" id="IPR017577">
    <property type="entry name" value="Ribazole_CobZ"/>
</dbReference>
<reference evidence="2" key="1">
    <citation type="submission" date="2020-07" db="EMBL/GenBank/DDBJ databases">
        <title>Methanobacterium. sp. MethCan genome.</title>
        <authorList>
            <person name="Postec A."/>
            <person name="Quemeneur M."/>
        </authorList>
    </citation>
    <scope>NUCLEOTIDE SEQUENCE</scope>
    <source>
        <strain evidence="2">MethCAN</strain>
    </source>
</reference>
<proteinExistence type="predicted"/>
<dbReference type="AlphaFoldDB" id="A0A8T8K6R2"/>
<evidence type="ECO:0000313" key="2">
    <source>
        <dbReference type="EMBL" id="QUH24294.1"/>
    </source>
</evidence>
<dbReference type="InterPro" id="IPR007686">
    <property type="entry name" value="YutG/PgpA"/>
</dbReference>
<protein>
    <submittedName>
        <fullName evidence="2">Alpha-ribazole phosphatase CobZ</fullName>
    </submittedName>
</protein>
<dbReference type="SUPFAM" id="SSF101307">
    <property type="entry name" value="YutG-like"/>
    <property type="match status" value="1"/>
</dbReference>
<dbReference type="NCBIfam" id="TIGR03161">
    <property type="entry name" value="ribazole_CobZ"/>
    <property type="match status" value="1"/>
</dbReference>
<dbReference type="Gene3D" id="1.10.3760.10">
    <property type="entry name" value="PgpA-like"/>
    <property type="match status" value="1"/>
</dbReference>
<accession>A0A8T8K6R2</accession>
<evidence type="ECO:0000259" key="1">
    <source>
        <dbReference type="Pfam" id="PF04608"/>
    </source>
</evidence>
<dbReference type="KEGG" id="meme:HYG87_04745"/>
<feature type="domain" description="YutG/PgpA" evidence="1">
    <location>
        <begin position="64"/>
        <end position="153"/>
    </location>
</feature>